<reference evidence="1" key="2">
    <citation type="submission" date="2025-08" db="UniProtKB">
        <authorList>
            <consortium name="Ensembl"/>
        </authorList>
    </citation>
    <scope>IDENTIFICATION</scope>
    <source>
        <strain evidence="1">Guanapo</strain>
    </source>
</reference>
<dbReference type="Bgee" id="ENSPREG00000006084">
    <property type="expression patterns" value="Expressed in caudal fin"/>
</dbReference>
<reference evidence="2" key="1">
    <citation type="submission" date="2013-11" db="EMBL/GenBank/DDBJ databases">
        <title>The genomic landscape of the Guanapo guppy.</title>
        <authorList>
            <person name="Kuenstner A."/>
            <person name="Dreyer C."/>
        </authorList>
    </citation>
    <scope>NUCLEOTIDE SEQUENCE</scope>
    <source>
        <strain evidence="2">Guanapo</strain>
    </source>
</reference>
<dbReference type="Proteomes" id="UP000242638">
    <property type="component" value="Unassembled WGS sequence"/>
</dbReference>
<accession>A0A3P9NH46</accession>
<sequence>MGKLRQGSPNYGPRAGSGPPPHLAVIADHALFHGNRPVMIEWMRDFPGVNRLDLTWCGGKWLQTERWMLDERLRWRADRFVCGGTSGVRLGPVGPARQVNPVAPQRGIHWRWTDDRGKASTQGMASVIHRAPFSGTMITKVSKHPEDEKSFSRCLYPPRPPNELQVRLRGRHRSSPGALNSGGTWWMPWGMAGAPGK</sequence>
<organism evidence="1 2">
    <name type="scientific">Poecilia reticulata</name>
    <name type="common">Guppy</name>
    <name type="synonym">Acanthophacelus reticulatus</name>
    <dbReference type="NCBI Taxonomy" id="8081"/>
    <lineage>
        <taxon>Eukaryota</taxon>
        <taxon>Metazoa</taxon>
        <taxon>Chordata</taxon>
        <taxon>Craniata</taxon>
        <taxon>Vertebrata</taxon>
        <taxon>Euteleostomi</taxon>
        <taxon>Actinopterygii</taxon>
        <taxon>Neopterygii</taxon>
        <taxon>Teleostei</taxon>
        <taxon>Neoteleostei</taxon>
        <taxon>Acanthomorphata</taxon>
        <taxon>Ovalentaria</taxon>
        <taxon>Atherinomorphae</taxon>
        <taxon>Cyprinodontiformes</taxon>
        <taxon>Poeciliidae</taxon>
        <taxon>Poeciliinae</taxon>
        <taxon>Poecilia</taxon>
    </lineage>
</organism>
<dbReference type="Ensembl" id="ENSPRET00000009007.1">
    <property type="protein sequence ID" value="ENSPREP00000008901.1"/>
    <property type="gene ID" value="ENSPREG00000006084.1"/>
</dbReference>
<protein>
    <submittedName>
        <fullName evidence="1">Uncharacterized protein</fullName>
    </submittedName>
</protein>
<dbReference type="AlphaFoldDB" id="A0A3P9NH46"/>
<reference evidence="1" key="3">
    <citation type="submission" date="2025-09" db="UniProtKB">
        <authorList>
            <consortium name="Ensembl"/>
        </authorList>
    </citation>
    <scope>IDENTIFICATION</scope>
    <source>
        <strain evidence="1">Guanapo</strain>
    </source>
</reference>
<keyword evidence="2" id="KW-1185">Reference proteome</keyword>
<evidence type="ECO:0000313" key="1">
    <source>
        <dbReference type="Ensembl" id="ENSPREP00000008901.1"/>
    </source>
</evidence>
<proteinExistence type="predicted"/>
<name>A0A3P9NH46_POERE</name>
<evidence type="ECO:0000313" key="2">
    <source>
        <dbReference type="Proteomes" id="UP000242638"/>
    </source>
</evidence>